<proteinExistence type="predicted"/>
<dbReference type="RefSeq" id="WP_252954669.1">
    <property type="nucleotide sequence ID" value="NZ_JAFIRR010000113.1"/>
</dbReference>
<feature type="compositionally biased region" description="Low complexity" evidence="2">
    <location>
        <begin position="117"/>
        <end position="135"/>
    </location>
</feature>
<evidence type="ECO:0000256" key="2">
    <source>
        <dbReference type="SAM" id="MobiDB-lite"/>
    </source>
</evidence>
<dbReference type="EMBL" id="JAFIRR010000113">
    <property type="protein sequence ID" value="MCO6418040.1"/>
    <property type="molecule type" value="Genomic_DNA"/>
</dbReference>
<dbReference type="Proteomes" id="UP001523392">
    <property type="component" value="Unassembled WGS sequence"/>
</dbReference>
<evidence type="ECO:0000313" key="4">
    <source>
        <dbReference type="Proteomes" id="UP001523392"/>
    </source>
</evidence>
<organism evidence="3 4">
    <name type="scientific">Siccirubricoccus soli</name>
    <dbReference type="NCBI Taxonomy" id="2899147"/>
    <lineage>
        <taxon>Bacteria</taxon>
        <taxon>Pseudomonadati</taxon>
        <taxon>Pseudomonadota</taxon>
        <taxon>Alphaproteobacteria</taxon>
        <taxon>Acetobacterales</taxon>
        <taxon>Roseomonadaceae</taxon>
        <taxon>Siccirubricoccus</taxon>
    </lineage>
</organism>
<name>A0ABT1D7X5_9PROT</name>
<keyword evidence="1" id="KW-0175">Coiled coil</keyword>
<accession>A0ABT1D7X5</accession>
<feature type="compositionally biased region" description="Low complexity" evidence="2">
    <location>
        <begin position="37"/>
        <end position="50"/>
    </location>
</feature>
<evidence type="ECO:0000313" key="3">
    <source>
        <dbReference type="EMBL" id="MCO6418040.1"/>
    </source>
</evidence>
<evidence type="ECO:0000256" key="1">
    <source>
        <dbReference type="SAM" id="Coils"/>
    </source>
</evidence>
<feature type="coiled-coil region" evidence="1">
    <location>
        <begin position="70"/>
        <end position="111"/>
    </location>
</feature>
<feature type="region of interest" description="Disordered" evidence="2">
    <location>
        <begin position="37"/>
        <end position="68"/>
    </location>
</feature>
<feature type="compositionally biased region" description="Basic and acidic residues" evidence="2">
    <location>
        <begin position="142"/>
        <end position="160"/>
    </location>
</feature>
<feature type="region of interest" description="Disordered" evidence="2">
    <location>
        <begin position="113"/>
        <end position="174"/>
    </location>
</feature>
<comment type="caution">
    <text evidence="3">The sequence shown here is derived from an EMBL/GenBank/DDBJ whole genome shotgun (WGS) entry which is preliminary data.</text>
</comment>
<sequence length="267" mass="27653">MLTGAGLLVLGGVAGYGLGVANLPPLAQRPFTMPAPDAAGLAEAPAPQRAAPDRAAADADLPSPAMEAARDHLASELAALRNAVAEETEKLAEAMLARSEAEAELALLRRRQGVPSAETPEAARVTAEAPAAARELPPPPDPPRDAAPRREREAPPREAAPRQTSAVEAPRSGTSRVFVHFPSGSAGAAEAASGAAALVRDAGFELGEMRAVSAAPAHRVVRYFHAADAPAAARLAGRLGRGWAIQDFRGYEPAPPPQTLELWLPDR</sequence>
<gene>
    <name evidence="3" type="ORF">JYK14_18005</name>
</gene>
<evidence type="ECO:0008006" key="5">
    <source>
        <dbReference type="Google" id="ProtNLM"/>
    </source>
</evidence>
<keyword evidence="4" id="KW-1185">Reference proteome</keyword>
<reference evidence="3 4" key="1">
    <citation type="submission" date="2021-12" db="EMBL/GenBank/DDBJ databases">
        <title>Siccirubricoccus leaddurans sp. nov., a high concentration Zn2+ tolerance bacterium.</title>
        <authorList>
            <person name="Cao Y."/>
        </authorList>
    </citation>
    <scope>NUCLEOTIDE SEQUENCE [LARGE SCALE GENOMIC DNA]</scope>
    <source>
        <strain evidence="3 4">KC 17139</strain>
    </source>
</reference>
<protein>
    <recommendedName>
        <fullName evidence="5">SPOR domain-containing protein</fullName>
    </recommendedName>
</protein>